<reference evidence="2 3" key="1">
    <citation type="submission" date="2021-08" db="EMBL/GenBank/DDBJ databases">
        <title>Draft genome sequence of Spirulina subsalsa with high tolerance to salinity and hype-accumulation of phycocyanin.</title>
        <authorList>
            <person name="Pei H."/>
            <person name="Jiang L."/>
        </authorList>
    </citation>
    <scope>NUCLEOTIDE SEQUENCE [LARGE SCALE GENOMIC DNA]</scope>
    <source>
        <strain evidence="2 3">FACHB-351</strain>
    </source>
</reference>
<dbReference type="SUPFAM" id="SSF110857">
    <property type="entry name" value="Gamma-glutamyl cyclotransferase-like"/>
    <property type="match status" value="1"/>
</dbReference>
<evidence type="ECO:0000259" key="1">
    <source>
        <dbReference type="Pfam" id="PF06094"/>
    </source>
</evidence>
<dbReference type="EMBL" id="JAIHOM010000015">
    <property type="protein sequence ID" value="MCW6035525.1"/>
    <property type="molecule type" value="Genomic_DNA"/>
</dbReference>
<organism evidence="2 3">
    <name type="scientific">Spirulina subsalsa FACHB-351</name>
    <dbReference type="NCBI Taxonomy" id="234711"/>
    <lineage>
        <taxon>Bacteria</taxon>
        <taxon>Bacillati</taxon>
        <taxon>Cyanobacteriota</taxon>
        <taxon>Cyanophyceae</taxon>
        <taxon>Spirulinales</taxon>
        <taxon>Spirulinaceae</taxon>
        <taxon>Spirulina</taxon>
    </lineage>
</organism>
<keyword evidence="3" id="KW-1185">Reference proteome</keyword>
<name>A0ABT3L1Z3_9CYAN</name>
<evidence type="ECO:0000313" key="2">
    <source>
        <dbReference type="EMBL" id="MCW6035525.1"/>
    </source>
</evidence>
<proteinExistence type="predicted"/>
<dbReference type="InterPro" id="IPR036568">
    <property type="entry name" value="GGCT-like_sf"/>
</dbReference>
<gene>
    <name evidence="2" type="ORF">K4A83_04450</name>
</gene>
<dbReference type="RefSeq" id="WP_265263222.1">
    <property type="nucleotide sequence ID" value="NZ_JAIHOM010000015.1"/>
</dbReference>
<sequence length="138" mass="16013">MFNVFVYGTLKPGEINYFRYCAGKTCQERLAYAWGKLYALCLGYPGMAEGTERIQGVILTFEDEGVLEQLDQLESYSPDRPAHENEYQRREIIVYDGSGQPLDKAWTYFMSDQNIRRFKGVWLPSGCWSSYNSQRGEF</sequence>
<dbReference type="InterPro" id="IPR013024">
    <property type="entry name" value="GGCT-like"/>
</dbReference>
<dbReference type="Pfam" id="PF06094">
    <property type="entry name" value="GGACT"/>
    <property type="match status" value="1"/>
</dbReference>
<dbReference type="Gene3D" id="3.10.490.10">
    <property type="entry name" value="Gamma-glutamyl cyclotransferase-like"/>
    <property type="match status" value="1"/>
</dbReference>
<accession>A0ABT3L1Z3</accession>
<comment type="caution">
    <text evidence="2">The sequence shown here is derived from an EMBL/GenBank/DDBJ whole genome shotgun (WGS) entry which is preliminary data.</text>
</comment>
<dbReference type="Proteomes" id="UP001526426">
    <property type="component" value="Unassembled WGS sequence"/>
</dbReference>
<protein>
    <submittedName>
        <fullName evidence="2">Gamma-glutamylcyclotransferase</fullName>
    </submittedName>
</protein>
<feature type="domain" description="Gamma-glutamylcyclotransferase AIG2-like" evidence="1">
    <location>
        <begin position="4"/>
        <end position="129"/>
    </location>
</feature>
<dbReference type="InterPro" id="IPR009288">
    <property type="entry name" value="AIG2-like_dom"/>
</dbReference>
<dbReference type="CDD" id="cd06661">
    <property type="entry name" value="GGCT_like"/>
    <property type="match status" value="1"/>
</dbReference>
<evidence type="ECO:0000313" key="3">
    <source>
        <dbReference type="Proteomes" id="UP001526426"/>
    </source>
</evidence>